<sequence length="480" mass="54200">MIFILFLLIVIFPIIILLGRLIAKKFITCCGSCLKSVFLVMIMFFCLFHFSLVLRYIFPSFFLLGPCLLLGITYVRALVVLKDKTYAFIMYSHCVCLPQIGDMKRLISLQLLKNCSLMLSFGLNYHNSQQIILLISRQDYLCNKCKRLGHFARDCPNVTVCNNCGLPGHIAAKYNSTTICWNCKESGHLASQCPNDPVCHMCGKMGHLAQDCSCPGLPAHDARLCNNCYKPGQVYLLMFDRVVRSGLLPCSTRSRCTKPRDSLHINYGGANEIIKNNFGNIKYEGDIDGRGSASRNFISTNWGFSSTGDFMDDDSDDGDKYIESNSSVLSMNHSVLYMTAHKAPLSFTYFGFCLKNGDYNVYKIALFGSNHLHFAELEFTDEEAYSKLGRRIFNIYIQGKLVWEDFNIMEEANGIGKEVIKQTNVTVTNNTLEIRLYWARKGTTCIPKRGRYGPLISTISICPSKLNIHEPLLSKLVQLL</sequence>
<feature type="domain" description="CCHC-type" evidence="3">
    <location>
        <begin position="142"/>
        <end position="157"/>
    </location>
</feature>
<name>D7TSV8_VITVI</name>
<dbReference type="ExpressionAtlas" id="D7TSV8">
    <property type="expression patterns" value="baseline"/>
</dbReference>
<feature type="transmembrane region" description="Helical" evidence="2">
    <location>
        <begin position="6"/>
        <end position="23"/>
    </location>
</feature>
<dbReference type="PANTHER" id="PTHR34081:SF1">
    <property type="entry name" value="MALECTIN, LEUCINE-RICH REPEAT DOMAIN, L DOMAIN-LIKE PROTEIN-RELATED"/>
    <property type="match status" value="1"/>
</dbReference>
<dbReference type="SUPFAM" id="SSF57756">
    <property type="entry name" value="Retrovirus zinc finger-like domains"/>
    <property type="match status" value="2"/>
</dbReference>
<keyword evidence="5" id="KW-1185">Reference proteome</keyword>
<dbReference type="OrthoDB" id="3863715at2759"/>
<dbReference type="SMART" id="SM00343">
    <property type="entry name" value="ZnF_C2HC"/>
    <property type="match status" value="4"/>
</dbReference>
<keyword evidence="1" id="KW-0862">Zinc</keyword>
<dbReference type="Proteomes" id="UP000009183">
    <property type="component" value="Chromosome 14"/>
</dbReference>
<keyword evidence="2" id="KW-1133">Transmembrane helix</keyword>
<feature type="domain" description="CCHC-type" evidence="3">
    <location>
        <begin position="199"/>
        <end position="212"/>
    </location>
</feature>
<protein>
    <recommendedName>
        <fullName evidence="3">CCHC-type domain-containing protein</fullName>
    </recommendedName>
</protein>
<keyword evidence="1" id="KW-0479">Metal-binding</keyword>
<keyword evidence="2" id="KW-0472">Membrane</keyword>
<dbReference type="InterPro" id="IPR021720">
    <property type="entry name" value="Malectin_dom"/>
</dbReference>
<dbReference type="Pfam" id="PF11721">
    <property type="entry name" value="Malectin"/>
    <property type="match status" value="1"/>
</dbReference>
<accession>D7TSV8</accession>
<dbReference type="PANTHER" id="PTHR34081">
    <property type="entry name" value="MALECTIN DOMAIN-CONTAINING PROTEIN"/>
    <property type="match status" value="1"/>
</dbReference>
<feature type="domain" description="CCHC-type" evidence="3">
    <location>
        <begin position="180"/>
        <end position="195"/>
    </location>
</feature>
<dbReference type="GO" id="GO:0003676">
    <property type="term" value="F:nucleic acid binding"/>
    <property type="evidence" value="ECO:0007669"/>
    <property type="project" value="InterPro"/>
</dbReference>
<evidence type="ECO:0000256" key="1">
    <source>
        <dbReference type="PROSITE-ProRule" id="PRU00047"/>
    </source>
</evidence>
<evidence type="ECO:0000313" key="5">
    <source>
        <dbReference type="Proteomes" id="UP000009183"/>
    </source>
</evidence>
<dbReference type="GO" id="GO:0008270">
    <property type="term" value="F:zinc ion binding"/>
    <property type="evidence" value="ECO:0007669"/>
    <property type="project" value="UniProtKB-KW"/>
</dbReference>
<dbReference type="AlphaFoldDB" id="D7TSV8"/>
<feature type="transmembrane region" description="Helical" evidence="2">
    <location>
        <begin position="35"/>
        <end position="54"/>
    </location>
</feature>
<keyword evidence="2" id="KW-0812">Transmembrane</keyword>
<evidence type="ECO:0000313" key="4">
    <source>
        <dbReference type="EMBL" id="CBI33580.3"/>
    </source>
</evidence>
<feature type="transmembrane region" description="Helical" evidence="2">
    <location>
        <begin position="60"/>
        <end position="81"/>
    </location>
</feature>
<dbReference type="PROSITE" id="PS50158">
    <property type="entry name" value="ZF_CCHC"/>
    <property type="match status" value="3"/>
</dbReference>
<dbReference type="InterPro" id="IPR036875">
    <property type="entry name" value="Znf_CCHC_sf"/>
</dbReference>
<dbReference type="InParanoid" id="D7TSV8"/>
<dbReference type="PaxDb" id="29760-VIT_14s0006g02030.t01"/>
<dbReference type="HOGENOM" id="CLU_569129_0_0_1"/>
<proteinExistence type="predicted"/>
<dbReference type="Pfam" id="PF00098">
    <property type="entry name" value="zf-CCHC"/>
    <property type="match status" value="3"/>
</dbReference>
<reference evidence="5" key="1">
    <citation type="journal article" date="2007" name="Nature">
        <title>The grapevine genome sequence suggests ancestral hexaploidization in major angiosperm phyla.</title>
        <authorList>
            <consortium name="The French-Italian Public Consortium for Grapevine Genome Characterization."/>
            <person name="Jaillon O."/>
            <person name="Aury J.-M."/>
            <person name="Noel B."/>
            <person name="Policriti A."/>
            <person name="Clepet C."/>
            <person name="Casagrande A."/>
            <person name="Choisne N."/>
            <person name="Aubourg S."/>
            <person name="Vitulo N."/>
            <person name="Jubin C."/>
            <person name="Vezzi A."/>
            <person name="Legeai F."/>
            <person name="Hugueney P."/>
            <person name="Dasilva C."/>
            <person name="Horner D."/>
            <person name="Mica E."/>
            <person name="Jublot D."/>
            <person name="Poulain J."/>
            <person name="Bruyere C."/>
            <person name="Billault A."/>
            <person name="Segurens B."/>
            <person name="Gouyvenoux M."/>
            <person name="Ugarte E."/>
            <person name="Cattonaro F."/>
            <person name="Anthouard V."/>
            <person name="Vico V."/>
            <person name="Del Fabbro C."/>
            <person name="Alaux M."/>
            <person name="Di Gaspero G."/>
            <person name="Dumas V."/>
            <person name="Felice N."/>
            <person name="Paillard S."/>
            <person name="Juman I."/>
            <person name="Moroldo M."/>
            <person name="Scalabrin S."/>
            <person name="Canaguier A."/>
            <person name="Le Clainche I."/>
            <person name="Malacrida G."/>
            <person name="Durand E."/>
            <person name="Pesole G."/>
            <person name="Laucou V."/>
            <person name="Chatelet P."/>
            <person name="Merdinoglu D."/>
            <person name="Delledonne M."/>
            <person name="Pezzotti M."/>
            <person name="Lecharny A."/>
            <person name="Scarpelli C."/>
            <person name="Artiguenave F."/>
            <person name="Pe M.E."/>
            <person name="Valle G."/>
            <person name="Morgante M."/>
            <person name="Caboche M."/>
            <person name="Adam-Blondon A.-F."/>
            <person name="Weissenbach J."/>
            <person name="Quetier F."/>
            <person name="Wincker P."/>
        </authorList>
    </citation>
    <scope>NUCLEOTIDE SEQUENCE [LARGE SCALE GENOMIC DNA]</scope>
    <source>
        <strain evidence="5">cv. Pinot noir / PN40024</strain>
    </source>
</reference>
<dbReference type="Gene3D" id="2.60.120.430">
    <property type="entry name" value="Galactose-binding lectin"/>
    <property type="match status" value="1"/>
</dbReference>
<keyword evidence="1" id="KW-0863">Zinc-finger</keyword>
<gene>
    <name evidence="4" type="ordered locus">VIT_14s0006g02030</name>
</gene>
<organism evidence="4 5">
    <name type="scientific">Vitis vinifera</name>
    <name type="common">Grape</name>
    <dbReference type="NCBI Taxonomy" id="29760"/>
    <lineage>
        <taxon>Eukaryota</taxon>
        <taxon>Viridiplantae</taxon>
        <taxon>Streptophyta</taxon>
        <taxon>Embryophyta</taxon>
        <taxon>Tracheophyta</taxon>
        <taxon>Spermatophyta</taxon>
        <taxon>Magnoliopsida</taxon>
        <taxon>eudicotyledons</taxon>
        <taxon>Gunneridae</taxon>
        <taxon>Pentapetalae</taxon>
        <taxon>rosids</taxon>
        <taxon>Vitales</taxon>
        <taxon>Vitaceae</taxon>
        <taxon>Viteae</taxon>
        <taxon>Vitis</taxon>
    </lineage>
</organism>
<dbReference type="FunFam" id="2.60.120.430:FF:000004">
    <property type="entry name" value="Putative leucine-rich repeat receptor-like serine/threonine-protein kinase"/>
    <property type="match status" value="1"/>
</dbReference>
<dbReference type="Gene3D" id="4.10.60.10">
    <property type="entry name" value="Zinc finger, CCHC-type"/>
    <property type="match status" value="2"/>
</dbReference>
<evidence type="ECO:0000256" key="2">
    <source>
        <dbReference type="SAM" id="Phobius"/>
    </source>
</evidence>
<dbReference type="InterPro" id="IPR001878">
    <property type="entry name" value="Znf_CCHC"/>
</dbReference>
<dbReference type="eggNOG" id="ENOG502QTAM">
    <property type="taxonomic scope" value="Eukaryota"/>
</dbReference>
<evidence type="ECO:0000259" key="3">
    <source>
        <dbReference type="PROSITE" id="PS50158"/>
    </source>
</evidence>
<dbReference type="EMBL" id="FN596245">
    <property type="protein sequence ID" value="CBI33580.3"/>
    <property type="molecule type" value="Genomic_DNA"/>
</dbReference>